<accession>M0DZC1</accession>
<dbReference type="Gene3D" id="3.40.50.10420">
    <property type="entry name" value="NagB/RpiA/CoA transferase-like"/>
    <property type="match status" value="1"/>
</dbReference>
<dbReference type="InterPro" id="IPR003741">
    <property type="entry name" value="LUD_dom"/>
</dbReference>
<protein>
    <recommendedName>
        <fullName evidence="2">LUD domain-containing protein</fullName>
    </recommendedName>
</protein>
<feature type="domain" description="LUD" evidence="2">
    <location>
        <begin position="69"/>
        <end position="173"/>
    </location>
</feature>
<dbReference type="PATRIC" id="fig|1227485.3.peg.749"/>
<evidence type="ECO:0000256" key="1">
    <source>
        <dbReference type="SAM" id="MobiDB-lite"/>
    </source>
</evidence>
<evidence type="ECO:0000259" key="2">
    <source>
        <dbReference type="Pfam" id="PF02589"/>
    </source>
</evidence>
<dbReference type="EMBL" id="AOJD01000027">
    <property type="protein sequence ID" value="ELZ39434.1"/>
    <property type="molecule type" value="Genomic_DNA"/>
</dbReference>
<dbReference type="Pfam" id="PF02589">
    <property type="entry name" value="LUD_dom"/>
    <property type="match status" value="1"/>
</dbReference>
<dbReference type="SUPFAM" id="SSF100950">
    <property type="entry name" value="NagB/RpiA/CoA transferase-like"/>
    <property type="match status" value="1"/>
</dbReference>
<dbReference type="AlphaFoldDB" id="M0DZC1"/>
<sequence>MATADTSTFRGRLDDFGVTVSEGPPAACASLIDDAAGDPAVGVPLGESGPDALEGSAASLPERVATDPTTADLRAAHTGVTAASLGIASYGSVAVEADARGTEPVSLFVDRHVVVLREADLVPDVPDAFAWLGPRARDESTDVVFATGPSATADMGGLVHGAHGPKEVHVVLLRDGDGDSDAPGPADGDGDAPGSTDGTGVDG</sequence>
<dbReference type="RefSeq" id="WP_006628483.1">
    <property type="nucleotide sequence ID" value="NZ_AOJD01000027.1"/>
</dbReference>
<feature type="region of interest" description="Disordered" evidence="1">
    <location>
        <begin position="173"/>
        <end position="203"/>
    </location>
</feature>
<evidence type="ECO:0000313" key="3">
    <source>
        <dbReference type="EMBL" id="ELZ39434.1"/>
    </source>
</evidence>
<dbReference type="PANTHER" id="PTHR43682">
    <property type="entry name" value="LACTATE UTILIZATION PROTEIN C"/>
    <property type="match status" value="1"/>
</dbReference>
<evidence type="ECO:0000313" key="4">
    <source>
        <dbReference type="Proteomes" id="UP000011523"/>
    </source>
</evidence>
<comment type="caution">
    <text evidence="3">The sequence shown here is derived from an EMBL/GenBank/DDBJ whole genome shotgun (WGS) entry which is preliminary data.</text>
</comment>
<gene>
    <name evidence="3" type="ORF">C472_03948</name>
</gene>
<dbReference type="InterPro" id="IPR037171">
    <property type="entry name" value="NagB/RpiA_transferase-like"/>
</dbReference>
<keyword evidence="4" id="KW-1185">Reference proteome</keyword>
<proteinExistence type="predicted"/>
<organism evidence="3 4">
    <name type="scientific">Halorubrum tebenquichense DSM 14210</name>
    <dbReference type="NCBI Taxonomy" id="1227485"/>
    <lineage>
        <taxon>Archaea</taxon>
        <taxon>Methanobacteriati</taxon>
        <taxon>Methanobacteriota</taxon>
        <taxon>Stenosarchaea group</taxon>
        <taxon>Halobacteria</taxon>
        <taxon>Halobacteriales</taxon>
        <taxon>Haloferacaceae</taxon>
        <taxon>Halorubrum</taxon>
    </lineage>
</organism>
<dbReference type="OrthoDB" id="199019at2157"/>
<dbReference type="Proteomes" id="UP000011523">
    <property type="component" value="Unassembled WGS sequence"/>
</dbReference>
<dbReference type="InterPro" id="IPR024185">
    <property type="entry name" value="FTHF_cligase-like_sf"/>
</dbReference>
<name>M0DZC1_9EURY</name>
<feature type="compositionally biased region" description="Low complexity" evidence="1">
    <location>
        <begin position="181"/>
        <end position="203"/>
    </location>
</feature>
<dbReference type="PANTHER" id="PTHR43682:SF1">
    <property type="entry name" value="LACTATE UTILIZATION PROTEIN C"/>
    <property type="match status" value="1"/>
</dbReference>
<reference evidence="3 4" key="1">
    <citation type="journal article" date="2014" name="PLoS Genet.">
        <title>Phylogenetically driven sequencing of extremely halophilic archaea reveals strategies for static and dynamic osmo-response.</title>
        <authorList>
            <person name="Becker E.A."/>
            <person name="Seitzer P.M."/>
            <person name="Tritt A."/>
            <person name="Larsen D."/>
            <person name="Krusor M."/>
            <person name="Yao A.I."/>
            <person name="Wu D."/>
            <person name="Madern D."/>
            <person name="Eisen J.A."/>
            <person name="Darling A.E."/>
            <person name="Facciotti M.T."/>
        </authorList>
    </citation>
    <scope>NUCLEOTIDE SEQUENCE [LARGE SCALE GENOMIC DNA]</scope>
    <source>
        <strain evidence="3 4">DSM 14210</strain>
    </source>
</reference>